<dbReference type="AlphaFoldDB" id="A0A5M5X211"/>
<name>A0A5M5X211_BACFG</name>
<gene>
    <name evidence="1" type="ORF">F2Z25_16470</name>
</gene>
<accession>A0A5M5X211</accession>
<dbReference type="Gene3D" id="3.40.960.10">
    <property type="entry name" value="VSR Endonuclease"/>
    <property type="match status" value="1"/>
</dbReference>
<dbReference type="EMBL" id="VWAQ01000014">
    <property type="protein sequence ID" value="KAA5206519.1"/>
    <property type="molecule type" value="Genomic_DNA"/>
</dbReference>
<evidence type="ECO:0008006" key="3">
    <source>
        <dbReference type="Google" id="ProtNLM"/>
    </source>
</evidence>
<reference evidence="1 2" key="1">
    <citation type="journal article" date="2019" name="Nat. Med.">
        <title>A library of human gut bacterial isolates paired with longitudinal multiomics data enables mechanistic microbiome research.</title>
        <authorList>
            <person name="Poyet M."/>
            <person name="Groussin M."/>
            <person name="Gibbons S.M."/>
            <person name="Avila-Pacheco J."/>
            <person name="Jiang X."/>
            <person name="Kearney S.M."/>
            <person name="Perrotta A.R."/>
            <person name="Berdy B."/>
            <person name="Zhao S."/>
            <person name="Lieberman T.D."/>
            <person name="Swanson P.K."/>
            <person name="Smith M."/>
            <person name="Roesemann S."/>
            <person name="Alexander J.E."/>
            <person name="Rich S.A."/>
            <person name="Livny J."/>
            <person name="Vlamakis H."/>
            <person name="Clish C."/>
            <person name="Bullock K."/>
            <person name="Deik A."/>
            <person name="Scott J."/>
            <person name="Pierce K.A."/>
            <person name="Xavier R.J."/>
            <person name="Alm E.J."/>
        </authorList>
    </citation>
    <scope>NUCLEOTIDE SEQUENCE [LARGE SCALE GENOMIC DNA]</scope>
    <source>
        <strain evidence="1 2">BIOML-A1</strain>
    </source>
</reference>
<comment type="caution">
    <text evidence="1">The sequence shown here is derived from an EMBL/GenBank/DDBJ whole genome shotgun (WGS) entry which is preliminary data.</text>
</comment>
<protein>
    <recommendedName>
        <fullName evidence="3">DUF559 domain-containing protein</fullName>
    </recommendedName>
</protein>
<evidence type="ECO:0000313" key="1">
    <source>
        <dbReference type="EMBL" id="KAA5206519.1"/>
    </source>
</evidence>
<dbReference type="Proteomes" id="UP000429838">
    <property type="component" value="Unassembled WGS sequence"/>
</dbReference>
<evidence type="ECO:0000313" key="2">
    <source>
        <dbReference type="Proteomes" id="UP000429838"/>
    </source>
</evidence>
<sequence length="125" mass="14347">MKADKSIAKTKKSRQTAAKPPLRDVFTVICKTDLKVDCVKEFKFHPVRKWRFDYAVPEHKIALEVEGGVWTGGRHTSPKGFLGDIEKYNTATLMGWRVFRTTPDDLYKKKTLDLMKSAILNDFTP</sequence>
<organism evidence="1 2">
    <name type="scientific">Bacteroides fragilis</name>
    <dbReference type="NCBI Taxonomy" id="817"/>
    <lineage>
        <taxon>Bacteria</taxon>
        <taxon>Pseudomonadati</taxon>
        <taxon>Bacteroidota</taxon>
        <taxon>Bacteroidia</taxon>
        <taxon>Bacteroidales</taxon>
        <taxon>Bacteroidaceae</taxon>
        <taxon>Bacteroides</taxon>
    </lineage>
</organism>
<proteinExistence type="predicted"/>